<evidence type="ECO:0000256" key="6">
    <source>
        <dbReference type="ARBA" id="ARBA00022737"/>
    </source>
</evidence>
<feature type="transmembrane region" description="Helical" evidence="13">
    <location>
        <begin position="37"/>
        <end position="58"/>
    </location>
</feature>
<proteinExistence type="predicted"/>
<dbReference type="EMBL" id="BMJS01000022">
    <property type="protein sequence ID" value="GGG01439.1"/>
    <property type="molecule type" value="Genomic_DNA"/>
</dbReference>
<dbReference type="InterPro" id="IPR027379">
    <property type="entry name" value="CLS_N"/>
</dbReference>
<dbReference type="OrthoDB" id="9762009at2"/>
<comment type="subcellular location">
    <subcellularLocation>
        <location evidence="1">Cell membrane</location>
        <topology evidence="1">Multi-pass membrane protein</topology>
    </subcellularLocation>
</comment>
<dbReference type="SUPFAM" id="SSF56024">
    <property type="entry name" value="Phospholipase D/nuclease"/>
    <property type="match status" value="2"/>
</dbReference>
<keyword evidence="8" id="KW-0443">Lipid metabolism</keyword>
<dbReference type="CDD" id="cd09156">
    <property type="entry name" value="PLDc_CLS_unchar1_1"/>
    <property type="match status" value="1"/>
</dbReference>
<dbReference type="PROSITE" id="PS50035">
    <property type="entry name" value="PLD"/>
    <property type="match status" value="2"/>
</dbReference>
<accession>A0A8J2Z553</accession>
<keyword evidence="10" id="KW-0594">Phospholipid biosynthesis</keyword>
<evidence type="ECO:0000256" key="12">
    <source>
        <dbReference type="NCBIfam" id="TIGR04265"/>
    </source>
</evidence>
<keyword evidence="2" id="KW-1003">Cell membrane</keyword>
<dbReference type="PANTHER" id="PTHR21248">
    <property type="entry name" value="CARDIOLIPIN SYNTHASE"/>
    <property type="match status" value="1"/>
</dbReference>
<dbReference type="RefSeq" id="WP_117003202.1">
    <property type="nucleotide sequence ID" value="NZ_BMJS01000022.1"/>
</dbReference>
<dbReference type="InterPro" id="IPR025202">
    <property type="entry name" value="PLD-like_dom"/>
</dbReference>
<keyword evidence="3" id="KW-0444">Lipid biosynthesis</keyword>
<dbReference type="Pfam" id="PF13091">
    <property type="entry name" value="PLDc_2"/>
    <property type="match status" value="2"/>
</dbReference>
<dbReference type="Pfam" id="PF13396">
    <property type="entry name" value="PLDc_N"/>
    <property type="match status" value="1"/>
</dbReference>
<feature type="domain" description="PLD phosphodiesterase" evidence="14">
    <location>
        <begin position="380"/>
        <end position="407"/>
    </location>
</feature>
<dbReference type="InterPro" id="IPR022924">
    <property type="entry name" value="Cardiolipin_synthase"/>
</dbReference>
<evidence type="ECO:0000256" key="3">
    <source>
        <dbReference type="ARBA" id="ARBA00022516"/>
    </source>
</evidence>
<evidence type="ECO:0000313" key="16">
    <source>
        <dbReference type="Proteomes" id="UP000636949"/>
    </source>
</evidence>
<evidence type="ECO:0000256" key="5">
    <source>
        <dbReference type="ARBA" id="ARBA00022692"/>
    </source>
</evidence>
<dbReference type="EC" id="2.7.8.-" evidence="12"/>
<gene>
    <name evidence="15" type="primary">ybhO</name>
    <name evidence="15" type="ORF">GCM10010995_18640</name>
</gene>
<evidence type="ECO:0000313" key="15">
    <source>
        <dbReference type="EMBL" id="GGG01439.1"/>
    </source>
</evidence>
<evidence type="ECO:0000256" key="9">
    <source>
        <dbReference type="ARBA" id="ARBA00023136"/>
    </source>
</evidence>
<keyword evidence="11" id="KW-1208">Phospholipid metabolism</keyword>
<evidence type="ECO:0000256" key="4">
    <source>
        <dbReference type="ARBA" id="ARBA00022679"/>
    </source>
</evidence>
<evidence type="ECO:0000256" key="2">
    <source>
        <dbReference type="ARBA" id="ARBA00022475"/>
    </source>
</evidence>
<dbReference type="NCBIfam" id="TIGR04265">
    <property type="entry name" value="bac_cardiolipin"/>
    <property type="match status" value="1"/>
</dbReference>
<evidence type="ECO:0000256" key="13">
    <source>
        <dbReference type="SAM" id="Phobius"/>
    </source>
</evidence>
<dbReference type="Gene3D" id="3.30.870.10">
    <property type="entry name" value="Endonuclease Chain A"/>
    <property type="match status" value="2"/>
</dbReference>
<name>A0A8J2Z553_9GAMM</name>
<evidence type="ECO:0000256" key="10">
    <source>
        <dbReference type="ARBA" id="ARBA00023209"/>
    </source>
</evidence>
<dbReference type="GO" id="GO:0005886">
    <property type="term" value="C:plasma membrane"/>
    <property type="evidence" value="ECO:0007669"/>
    <property type="project" value="UniProtKB-SubCell"/>
</dbReference>
<dbReference type="SMART" id="SM00155">
    <property type="entry name" value="PLDc"/>
    <property type="match status" value="2"/>
</dbReference>
<evidence type="ECO:0000256" key="1">
    <source>
        <dbReference type="ARBA" id="ARBA00004651"/>
    </source>
</evidence>
<evidence type="ECO:0000256" key="8">
    <source>
        <dbReference type="ARBA" id="ARBA00023098"/>
    </source>
</evidence>
<keyword evidence="4" id="KW-0808">Transferase</keyword>
<protein>
    <recommendedName>
        <fullName evidence="12">Cardiolipin synthase</fullName>
        <ecNumber evidence="12">2.7.8.-</ecNumber>
    </recommendedName>
</protein>
<evidence type="ECO:0000256" key="7">
    <source>
        <dbReference type="ARBA" id="ARBA00022989"/>
    </source>
</evidence>
<keyword evidence="5 13" id="KW-0812">Transmembrane</keyword>
<evidence type="ECO:0000256" key="11">
    <source>
        <dbReference type="ARBA" id="ARBA00023264"/>
    </source>
</evidence>
<keyword evidence="16" id="KW-1185">Reference proteome</keyword>
<dbReference type="InterPro" id="IPR001736">
    <property type="entry name" value="PLipase_D/transphosphatidylase"/>
</dbReference>
<feature type="domain" description="PLD phosphodiesterase" evidence="14">
    <location>
        <begin position="204"/>
        <end position="231"/>
    </location>
</feature>
<reference evidence="15" key="1">
    <citation type="journal article" date="2014" name="Int. J. Syst. Evol. Microbiol.">
        <title>Complete genome sequence of Corynebacterium casei LMG S-19264T (=DSM 44701T), isolated from a smear-ripened cheese.</title>
        <authorList>
            <consortium name="US DOE Joint Genome Institute (JGI-PGF)"/>
            <person name="Walter F."/>
            <person name="Albersmeier A."/>
            <person name="Kalinowski J."/>
            <person name="Ruckert C."/>
        </authorList>
    </citation>
    <scope>NUCLEOTIDE SEQUENCE</scope>
    <source>
        <strain evidence="15">CGMCC 1.15758</strain>
    </source>
</reference>
<dbReference type="PANTHER" id="PTHR21248:SF22">
    <property type="entry name" value="PHOSPHOLIPASE D"/>
    <property type="match status" value="1"/>
</dbReference>
<dbReference type="GO" id="GO:0008808">
    <property type="term" value="F:cardiolipin synthase activity"/>
    <property type="evidence" value="ECO:0007669"/>
    <property type="project" value="UniProtKB-UniRule"/>
</dbReference>
<organism evidence="15 16">
    <name type="scientific">Cysteiniphilum litorale</name>
    <dbReference type="NCBI Taxonomy" id="2056700"/>
    <lineage>
        <taxon>Bacteria</taxon>
        <taxon>Pseudomonadati</taxon>
        <taxon>Pseudomonadota</taxon>
        <taxon>Gammaproteobacteria</taxon>
        <taxon>Thiotrichales</taxon>
        <taxon>Fastidiosibacteraceae</taxon>
        <taxon>Cysteiniphilum</taxon>
    </lineage>
</organism>
<reference evidence="15" key="2">
    <citation type="submission" date="2020-09" db="EMBL/GenBank/DDBJ databases">
        <authorList>
            <person name="Sun Q."/>
            <person name="Zhou Y."/>
        </authorList>
    </citation>
    <scope>NUCLEOTIDE SEQUENCE</scope>
    <source>
        <strain evidence="15">CGMCC 1.15758</strain>
    </source>
</reference>
<keyword evidence="9 13" id="KW-0472">Membrane</keyword>
<dbReference type="Proteomes" id="UP000636949">
    <property type="component" value="Unassembled WGS sequence"/>
</dbReference>
<comment type="caution">
    <text evidence="15">The sequence shown here is derived from an EMBL/GenBank/DDBJ whole genome shotgun (WGS) entry which is preliminary data.</text>
</comment>
<dbReference type="GO" id="GO:0032049">
    <property type="term" value="P:cardiolipin biosynthetic process"/>
    <property type="evidence" value="ECO:0007669"/>
    <property type="project" value="UniProtKB-UniRule"/>
</dbReference>
<evidence type="ECO:0000259" key="14">
    <source>
        <dbReference type="PROSITE" id="PS50035"/>
    </source>
</evidence>
<sequence length="463" mass="53325">MSIFNFLELHTFLVICEILILIVVVRMVAEKQKPTSMMAWLLAIILLPYVAVPFYFIFGIRKRKRKRHKHEFNLRKIDHIDTFNPHPIRTVLINQDIPAPTSNNHFELYLDGIHAYEALINQIHQAKTSIYISTYVFQNDHVTLRLLAALTEKAKQGVTVKLLIDSLGSYRVYFNQRIFKRLRKAGGKVSFFMPIIQMPFRNYINFRNHRKIYLFDNYTVLTGGMNLGDEYMGPTPCNKRWDDILFKIQGHAICHFHNIFASDWEYSAKEHLDHMTEVCLKKDYGQNLIQVAPSGPDIPNDALYDSLIAGIYAAQTRIWIVTPYFVPSDSLLEALQIAYHRGVDVKLITPKVSNHLIADLARSNFMRQLAKTGIEIALFDKKMIHAKAVLFDDKAVMLGSVNLDNRSLFLNYEVVTYAYEASIIQQVNEWMNEFLKDAGKTLPAPSKARKLGESMVKVLSPLL</sequence>
<keyword evidence="7 13" id="KW-1133">Transmembrane helix</keyword>
<feature type="transmembrane region" description="Helical" evidence="13">
    <location>
        <begin position="7"/>
        <end position="25"/>
    </location>
</feature>
<dbReference type="AlphaFoldDB" id="A0A8J2Z553"/>
<keyword evidence="6" id="KW-0677">Repeat</keyword>